<dbReference type="InterPro" id="IPR036188">
    <property type="entry name" value="FAD/NAD-bd_sf"/>
</dbReference>
<dbReference type="Pfam" id="PF02852">
    <property type="entry name" value="Pyr_redox_dim"/>
    <property type="match status" value="1"/>
</dbReference>
<keyword evidence="4" id="KW-0274">FAD</keyword>
<accession>A0ABQ4JE54</accession>
<dbReference type="SUPFAM" id="SSF55424">
    <property type="entry name" value="FAD/NAD-linked reductases, dimerisation (C-terminal) domain"/>
    <property type="match status" value="1"/>
</dbReference>
<evidence type="ECO:0000259" key="7">
    <source>
        <dbReference type="Pfam" id="PF02852"/>
    </source>
</evidence>
<dbReference type="InterPro" id="IPR016156">
    <property type="entry name" value="FAD/NAD-linked_Rdtase_dimer_sf"/>
</dbReference>
<protein>
    <submittedName>
        <fullName evidence="9">Flavoprotein oxidoreductase</fullName>
    </submittedName>
</protein>
<evidence type="ECO:0000256" key="1">
    <source>
        <dbReference type="ARBA" id="ARBA00001974"/>
    </source>
</evidence>
<organism evidence="9 10">
    <name type="scientific">Micromonospora qiuiae</name>
    <dbReference type="NCBI Taxonomy" id="502268"/>
    <lineage>
        <taxon>Bacteria</taxon>
        <taxon>Bacillati</taxon>
        <taxon>Actinomycetota</taxon>
        <taxon>Actinomycetes</taxon>
        <taxon>Micromonosporales</taxon>
        <taxon>Micromonosporaceae</taxon>
        <taxon>Micromonospora</taxon>
    </lineage>
</organism>
<dbReference type="PRINTS" id="PR00368">
    <property type="entry name" value="FADPNR"/>
</dbReference>
<comment type="similarity">
    <text evidence="2">Belongs to the class-III pyridine nucleotide-disulfide oxidoreductase family.</text>
</comment>
<evidence type="ECO:0000256" key="6">
    <source>
        <dbReference type="ARBA" id="ARBA00023284"/>
    </source>
</evidence>
<feature type="domain" description="Pyridine nucleotide-disulphide oxidoreductase dimerisation" evidence="7">
    <location>
        <begin position="336"/>
        <end position="438"/>
    </location>
</feature>
<evidence type="ECO:0000313" key="10">
    <source>
        <dbReference type="Proteomes" id="UP000653076"/>
    </source>
</evidence>
<feature type="domain" description="FAD/NAD(P)-binding" evidence="8">
    <location>
        <begin position="4"/>
        <end position="298"/>
    </location>
</feature>
<keyword evidence="3" id="KW-0285">Flavoprotein</keyword>
<dbReference type="PANTHER" id="PTHR43429:SF1">
    <property type="entry name" value="NAD(P)H SULFUR OXIDOREDUCTASE (COA-DEPENDENT)"/>
    <property type="match status" value="1"/>
</dbReference>
<evidence type="ECO:0000256" key="5">
    <source>
        <dbReference type="ARBA" id="ARBA00023002"/>
    </source>
</evidence>
<evidence type="ECO:0000259" key="8">
    <source>
        <dbReference type="Pfam" id="PF07992"/>
    </source>
</evidence>
<evidence type="ECO:0000256" key="3">
    <source>
        <dbReference type="ARBA" id="ARBA00022630"/>
    </source>
</evidence>
<dbReference type="RefSeq" id="WP_204035984.1">
    <property type="nucleotide sequence ID" value="NZ_BOPC01000049.1"/>
</dbReference>
<keyword evidence="6" id="KW-0676">Redox-active center</keyword>
<dbReference type="SUPFAM" id="SSF51905">
    <property type="entry name" value="FAD/NAD(P)-binding domain"/>
    <property type="match status" value="1"/>
</dbReference>
<name>A0ABQ4JE54_9ACTN</name>
<dbReference type="InterPro" id="IPR004099">
    <property type="entry name" value="Pyr_nucl-diS_OxRdtase_dimer"/>
</dbReference>
<comment type="cofactor">
    <cofactor evidence="1">
        <name>FAD</name>
        <dbReference type="ChEBI" id="CHEBI:57692"/>
    </cofactor>
</comment>
<dbReference type="InterPro" id="IPR050260">
    <property type="entry name" value="FAD-bd_OxRdtase"/>
</dbReference>
<dbReference type="Pfam" id="PF07992">
    <property type="entry name" value="Pyr_redox_2"/>
    <property type="match status" value="1"/>
</dbReference>
<keyword evidence="5" id="KW-0560">Oxidoreductase</keyword>
<dbReference type="EMBL" id="BOPC01000049">
    <property type="protein sequence ID" value="GIJ28471.1"/>
    <property type="molecule type" value="Genomic_DNA"/>
</dbReference>
<dbReference type="PRINTS" id="PR00411">
    <property type="entry name" value="PNDRDTASEI"/>
</dbReference>
<evidence type="ECO:0000256" key="4">
    <source>
        <dbReference type="ARBA" id="ARBA00022827"/>
    </source>
</evidence>
<dbReference type="Gene3D" id="3.50.50.60">
    <property type="entry name" value="FAD/NAD(P)-binding domain"/>
    <property type="match status" value="2"/>
</dbReference>
<evidence type="ECO:0000256" key="2">
    <source>
        <dbReference type="ARBA" id="ARBA00009130"/>
    </source>
</evidence>
<dbReference type="PANTHER" id="PTHR43429">
    <property type="entry name" value="PYRIDINE NUCLEOTIDE-DISULFIDE OXIDOREDUCTASE DOMAIN-CONTAINING"/>
    <property type="match status" value="1"/>
</dbReference>
<sequence length="456" mass="48853">MAERMIVVGGDAAGMATAAQARRRRDRRDLEIVAFERGHFTSYSACGIPYWISGLVSDREQLVARDPATHRKQFDIDVRIRHEVTAIDLDRREVLARDLDGGGEVRERFDTLMYAAGAVPIKPDWAQTDMAGVFGVQTLDDGSALRQWLDAEPRPRRAVVAGGGYIGVEMAEALVLRGLSVTLLERNEQPMSTVDPDMARLVTEAMRGVGVDIRTGVRVTGLSERDGRVHGVETNSGHIPADLVVLGLGVRPNTALAEAAGLPLGPAGGIRVDRRMRVTGVPGVWAAGDCVETLHRVSGMPVHVPLGTHANKQGRVAGINIGGGYATFAGVIGTAVTKVCDLEVGRTGLRERDALAAGFEFVSVIAESTNRAGYYPGARPMTVKLIAERPSGRLLGAQIVGWSEAAKRIDTLAVALWNEMTVDDMTALDLGYAPPYAPVWDPVLVAARKTMAALGR</sequence>
<dbReference type="InterPro" id="IPR023753">
    <property type="entry name" value="FAD/NAD-binding_dom"/>
</dbReference>
<evidence type="ECO:0000313" key="9">
    <source>
        <dbReference type="EMBL" id="GIJ28471.1"/>
    </source>
</evidence>
<proteinExistence type="inferred from homology"/>
<comment type="caution">
    <text evidence="9">The sequence shown here is derived from an EMBL/GenBank/DDBJ whole genome shotgun (WGS) entry which is preliminary data.</text>
</comment>
<gene>
    <name evidence="9" type="ORF">Vqi01_36330</name>
</gene>
<reference evidence="9 10" key="1">
    <citation type="submission" date="2021-01" db="EMBL/GenBank/DDBJ databases">
        <title>Whole genome shotgun sequence of Verrucosispora qiuiae NBRC 106684.</title>
        <authorList>
            <person name="Komaki H."/>
            <person name="Tamura T."/>
        </authorList>
    </citation>
    <scope>NUCLEOTIDE SEQUENCE [LARGE SCALE GENOMIC DNA]</scope>
    <source>
        <strain evidence="9 10">NBRC 106684</strain>
    </source>
</reference>
<keyword evidence="10" id="KW-1185">Reference proteome</keyword>
<dbReference type="Proteomes" id="UP000653076">
    <property type="component" value="Unassembled WGS sequence"/>
</dbReference>